<keyword evidence="4" id="KW-1185">Reference proteome</keyword>
<feature type="compositionally biased region" description="Polar residues" evidence="1">
    <location>
        <begin position="200"/>
        <end position="217"/>
    </location>
</feature>
<evidence type="ECO:0000256" key="1">
    <source>
        <dbReference type="SAM" id="MobiDB-lite"/>
    </source>
</evidence>
<sequence>MIELVLTLEACLDHIHQNTDLLPDYYQACSVNGNSSNGCTHTVCSSIAPTTTFVATATTTTSALSSNSINVKFCPGQASNAACGQPLTNVSPRSQLSGPSAPPCTITRLLTSRAPDHISTSSTSSLSASTSAGPHSVHPKVTKGRHVRRSSASASSLGLEVLVTAGISQPVGAYALPTDKSVRAANGSSSDMSAPRLLSSRPTPLEVSTTSATSIPLSNDGRQRMVYVGPGENSQFQTRLYQKKSQRLNSNKPSELDNRSHSHSSCLSPNRQHYSDPTKGVRKPTVMRHAPMSLLPLEISSNEQQEGLTLLDMSDLGSAENLFQSSCQLGQDEFGDLICGIFWTGVCLLDSDFEHEFVAGLRLLSRLLPTVCLPTQMALATFQPKNRLQGQTTSKFHHCNHNLHHNHSHYHSQHPKCQSATVSLHLPVTPPPSFLPSTSSLSHCLPMEAGRDSTSLSGVQKFHLISNYGRLMEKTLEKMAWKQPRFPGLLSLILKVGITL</sequence>
<name>A0A3S5CTW1_9PLAT</name>
<feature type="compositionally biased region" description="Polar residues" evidence="1">
    <location>
        <begin position="263"/>
        <end position="272"/>
    </location>
</feature>
<dbReference type="AlphaFoldDB" id="A0A3S5CTW1"/>
<proteinExistence type="predicted"/>
<evidence type="ECO:0000313" key="3">
    <source>
        <dbReference type="EMBL" id="VEL36549.1"/>
    </source>
</evidence>
<dbReference type="Proteomes" id="UP000784294">
    <property type="component" value="Unassembled WGS sequence"/>
</dbReference>
<evidence type="ECO:0000259" key="2">
    <source>
        <dbReference type="Pfam" id="PF14225"/>
    </source>
</evidence>
<accession>A0A3S5CTW1</accession>
<feature type="region of interest" description="Disordered" evidence="1">
    <location>
        <begin position="184"/>
        <end position="227"/>
    </location>
</feature>
<feature type="region of interest" description="Disordered" evidence="1">
    <location>
        <begin position="116"/>
        <end position="155"/>
    </location>
</feature>
<comment type="caution">
    <text evidence="3">The sequence shown here is derived from an EMBL/GenBank/DDBJ whole genome shotgun (WGS) entry which is preliminary data.</text>
</comment>
<dbReference type="Pfam" id="PF14225">
    <property type="entry name" value="MOR2-PAG1_C"/>
    <property type="match status" value="1"/>
</dbReference>
<dbReference type="EMBL" id="CAAALY010252548">
    <property type="protein sequence ID" value="VEL36549.1"/>
    <property type="molecule type" value="Genomic_DNA"/>
</dbReference>
<feature type="compositionally biased region" description="Low complexity" evidence="1">
    <location>
        <begin position="119"/>
        <end position="132"/>
    </location>
</feature>
<protein>
    <recommendedName>
        <fullName evidence="2">Cell morphogenesis protein C-terminal domain-containing protein</fullName>
    </recommendedName>
</protein>
<reference evidence="3" key="1">
    <citation type="submission" date="2018-11" db="EMBL/GenBank/DDBJ databases">
        <authorList>
            <consortium name="Pathogen Informatics"/>
        </authorList>
    </citation>
    <scope>NUCLEOTIDE SEQUENCE</scope>
</reference>
<evidence type="ECO:0000313" key="4">
    <source>
        <dbReference type="Proteomes" id="UP000784294"/>
    </source>
</evidence>
<feature type="region of interest" description="Disordered" evidence="1">
    <location>
        <begin position="244"/>
        <end position="284"/>
    </location>
</feature>
<dbReference type="InterPro" id="IPR025481">
    <property type="entry name" value="Cell_Morphogen_C"/>
</dbReference>
<feature type="domain" description="Cell morphogenesis protein C-terminal" evidence="2">
    <location>
        <begin position="341"/>
        <end position="378"/>
    </location>
</feature>
<feature type="compositionally biased region" description="Basic residues" evidence="1">
    <location>
        <begin position="137"/>
        <end position="149"/>
    </location>
</feature>
<organism evidence="3 4">
    <name type="scientific">Protopolystoma xenopodis</name>
    <dbReference type="NCBI Taxonomy" id="117903"/>
    <lineage>
        <taxon>Eukaryota</taxon>
        <taxon>Metazoa</taxon>
        <taxon>Spiralia</taxon>
        <taxon>Lophotrochozoa</taxon>
        <taxon>Platyhelminthes</taxon>
        <taxon>Monogenea</taxon>
        <taxon>Polyopisthocotylea</taxon>
        <taxon>Polystomatidea</taxon>
        <taxon>Polystomatidae</taxon>
        <taxon>Protopolystoma</taxon>
    </lineage>
</organism>
<dbReference type="OrthoDB" id="6287603at2759"/>
<gene>
    <name evidence="3" type="ORF">PXEA_LOCUS29989</name>
</gene>